<dbReference type="PANTHER" id="PTHR23419">
    <property type="entry name" value="DIVALENT CATION TOLERANCE CUTA-RELATED"/>
    <property type="match status" value="1"/>
</dbReference>
<keyword evidence="3" id="KW-1185">Reference proteome</keyword>
<dbReference type="EMBL" id="WTVS01000062">
    <property type="protein sequence ID" value="NMG00068.1"/>
    <property type="molecule type" value="Genomic_DNA"/>
</dbReference>
<evidence type="ECO:0000256" key="1">
    <source>
        <dbReference type="ARBA" id="ARBA00010169"/>
    </source>
</evidence>
<evidence type="ECO:0000313" key="3">
    <source>
        <dbReference type="Proteomes" id="UP000634522"/>
    </source>
</evidence>
<sequence length="117" mass="12632">MTEALVVLTNCPDAACADALATLLVERRLAACVNVLAPCRSVYRWQDRIESASEVPLLIKTTPVRYAELEAAIRANHPYELPEIVAVPVMRGLPGYLDWVAAETAPPADDGATQTVT</sequence>
<gene>
    <name evidence="2" type="ORF">GPA27_22065</name>
</gene>
<name>A0ABX1NL51_9RHOO</name>
<dbReference type="InterPro" id="IPR004323">
    <property type="entry name" value="Ion_tolerance_CutA"/>
</dbReference>
<dbReference type="RefSeq" id="WP_169142600.1">
    <property type="nucleotide sequence ID" value="NZ_WTVS01000062.1"/>
</dbReference>
<comment type="similarity">
    <text evidence="1">Belongs to the CutA family.</text>
</comment>
<organism evidence="2 3">
    <name type="scientific">Aromatoleum toluolicum</name>
    <dbReference type="NCBI Taxonomy" id="90060"/>
    <lineage>
        <taxon>Bacteria</taxon>
        <taxon>Pseudomonadati</taxon>
        <taxon>Pseudomonadota</taxon>
        <taxon>Betaproteobacteria</taxon>
        <taxon>Rhodocyclales</taxon>
        <taxon>Rhodocyclaceae</taxon>
        <taxon>Aromatoleum</taxon>
    </lineage>
</organism>
<evidence type="ECO:0000313" key="2">
    <source>
        <dbReference type="EMBL" id="NMG00068.1"/>
    </source>
</evidence>
<dbReference type="SUPFAM" id="SSF54913">
    <property type="entry name" value="GlnB-like"/>
    <property type="match status" value="1"/>
</dbReference>
<accession>A0ABX1NL51</accession>
<proteinExistence type="inferred from homology"/>
<protein>
    <submittedName>
        <fullName evidence="2">Divalent cation tolerance protein CutA</fullName>
    </submittedName>
</protein>
<dbReference type="Gene3D" id="3.30.70.120">
    <property type="match status" value="1"/>
</dbReference>
<dbReference type="InterPro" id="IPR011322">
    <property type="entry name" value="N-reg_PII-like_a/b"/>
</dbReference>
<comment type="caution">
    <text evidence="2">The sequence shown here is derived from an EMBL/GenBank/DDBJ whole genome shotgun (WGS) entry which is preliminary data.</text>
</comment>
<dbReference type="InterPro" id="IPR015867">
    <property type="entry name" value="N-reg_PII/ATP_PRibTrfase_C"/>
</dbReference>
<reference evidence="2 3" key="1">
    <citation type="submission" date="2019-12" db="EMBL/GenBank/DDBJ databases">
        <title>Comparative genomics gives insights into the taxonomy of the Azoarcus-Aromatoleum group and reveals separate origins of nif in the plant-associated Azoarcus and non-plant-associated Aromatoleum sub-groups.</title>
        <authorList>
            <person name="Lafos M."/>
            <person name="Maluk M."/>
            <person name="Batista M."/>
            <person name="Junghare M."/>
            <person name="Carmona M."/>
            <person name="Faoro H."/>
            <person name="Cruz L.M."/>
            <person name="Battistoni F."/>
            <person name="De Souza E."/>
            <person name="Pedrosa F."/>
            <person name="Chen W.-M."/>
            <person name="Poole P.S."/>
            <person name="Dixon R.A."/>
            <person name="James E.K."/>
        </authorList>
    </citation>
    <scope>NUCLEOTIDE SEQUENCE [LARGE SCALE GENOMIC DNA]</scope>
    <source>
        <strain evidence="2 3">T</strain>
    </source>
</reference>
<dbReference type="Pfam" id="PF03091">
    <property type="entry name" value="CutA1"/>
    <property type="match status" value="1"/>
</dbReference>
<dbReference type="Proteomes" id="UP000634522">
    <property type="component" value="Unassembled WGS sequence"/>
</dbReference>
<dbReference type="PANTHER" id="PTHR23419:SF8">
    <property type="entry name" value="FI09726P"/>
    <property type="match status" value="1"/>
</dbReference>